<evidence type="ECO:0000313" key="2">
    <source>
        <dbReference type="EMBL" id="CEI65086.1"/>
    </source>
</evidence>
<sequence length="300" mass="34593">MSDLYTYSVSCCDCTICGIKLDEVDPYGLDDEIYAEPELWKQDNVVLSSLCCFKRPNPFSTISDDSIGCGPVFEDTNEKGTPSRVVLRLDTARFDWIEPQRPNWNSTSRDINLYFIALHAPCLRIAQRAMQLSPTAHVHTLGDLWLTLERQTENLGLSRYFVDPKRVLGAVDDDDWGEDVHGPPLTDRWWNSDLEHIRDLTHSLLSNLDEYEATSNPLPSFKHHLEALPQEIKEHILQFMPYDIPLQCTYLLDQSYWCTLLWQIPFPWDLDLAMVHAKLSGDSSDGQKVAKQYDWEKPTR</sequence>
<protein>
    <recommendedName>
        <fullName evidence="4">F-box domain-containing protein</fullName>
    </recommendedName>
</protein>
<accession>A0A2L2TNY7</accession>
<dbReference type="EMBL" id="LN649229">
    <property type="protein sequence ID" value="CEI65086.1"/>
    <property type="molecule type" value="Genomic_DNA"/>
</dbReference>
<proteinExistence type="predicted"/>
<evidence type="ECO:0000313" key="3">
    <source>
        <dbReference type="Proteomes" id="UP000245910"/>
    </source>
</evidence>
<name>A0A2L2TNY7_9HYPO</name>
<evidence type="ECO:0008006" key="4">
    <source>
        <dbReference type="Google" id="ProtNLM"/>
    </source>
</evidence>
<feature type="region of interest" description="Disordered" evidence="1">
    <location>
        <begin position="281"/>
        <end position="300"/>
    </location>
</feature>
<reference evidence="3" key="1">
    <citation type="submission" date="2014-10" db="EMBL/GenBank/DDBJ databases">
        <authorList>
            <person name="King R."/>
        </authorList>
    </citation>
    <scope>NUCLEOTIDE SEQUENCE [LARGE SCALE GENOMIC DNA]</scope>
    <source>
        <strain evidence="3">A3/5</strain>
    </source>
</reference>
<feature type="compositionally biased region" description="Basic and acidic residues" evidence="1">
    <location>
        <begin position="291"/>
        <end position="300"/>
    </location>
</feature>
<keyword evidence="3" id="KW-1185">Reference proteome</keyword>
<dbReference type="AlphaFoldDB" id="A0A2L2TNY7"/>
<evidence type="ECO:0000256" key="1">
    <source>
        <dbReference type="SAM" id="MobiDB-lite"/>
    </source>
</evidence>
<organism evidence="2 3">
    <name type="scientific">Fusarium venenatum</name>
    <dbReference type="NCBI Taxonomy" id="56646"/>
    <lineage>
        <taxon>Eukaryota</taxon>
        <taxon>Fungi</taxon>
        <taxon>Dikarya</taxon>
        <taxon>Ascomycota</taxon>
        <taxon>Pezizomycotina</taxon>
        <taxon>Sordariomycetes</taxon>
        <taxon>Hypocreomycetidae</taxon>
        <taxon>Hypocreales</taxon>
        <taxon>Nectriaceae</taxon>
        <taxon>Fusarium</taxon>
    </lineage>
</organism>
<dbReference type="Proteomes" id="UP000245910">
    <property type="component" value="Chromosome I"/>
</dbReference>